<sequence>MVEVFLFGIVLGLIPISLAGLFLTAYLQYRRVKWLSALELCGRSSPPPPCPGSLSARLEGGSHDFFPGRSNRSSPGEVEGVKRMGAFALRNRRLRLRRLKLS</sequence>
<reference evidence="9 10" key="1">
    <citation type="submission" date="2020-09" db="EMBL/GenBank/DDBJ databases">
        <title>De no assembly of potato wild relative species, Solanum commersonii.</title>
        <authorList>
            <person name="Cho K."/>
        </authorList>
    </citation>
    <scope>NUCLEOTIDE SEQUENCE [LARGE SCALE GENOMIC DNA]</scope>
    <source>
        <strain evidence="9">LZ3.2</strain>
        <tissue evidence="9">Leaf</tissue>
    </source>
</reference>
<dbReference type="EMBL" id="JACXVP010000008">
    <property type="protein sequence ID" value="KAG5589160.1"/>
    <property type="molecule type" value="Genomic_DNA"/>
</dbReference>
<dbReference type="Proteomes" id="UP000824120">
    <property type="component" value="Chromosome 8"/>
</dbReference>
<dbReference type="InterPro" id="IPR036099">
    <property type="entry name" value="Cyt_6/f_cplx_su5_sf"/>
</dbReference>
<dbReference type="InterPro" id="IPR003683">
    <property type="entry name" value="Cyt_6/f_cplx_su5"/>
</dbReference>
<evidence type="ECO:0000256" key="1">
    <source>
        <dbReference type="ARBA" id="ARBA00004167"/>
    </source>
</evidence>
<dbReference type="AlphaFoldDB" id="A0A9J5XPX1"/>
<keyword evidence="6 8" id="KW-1133">Transmembrane helix</keyword>
<keyword evidence="5" id="KW-0249">Electron transport</keyword>
<keyword evidence="2" id="KW-0813">Transport</keyword>
<keyword evidence="4 8" id="KW-0812">Transmembrane</keyword>
<keyword evidence="10" id="KW-1185">Reference proteome</keyword>
<dbReference type="Pfam" id="PF02529">
    <property type="entry name" value="PetG"/>
    <property type="match status" value="1"/>
</dbReference>
<comment type="caution">
    <text evidence="9">The sequence shown here is derived from an EMBL/GenBank/DDBJ whole genome shotgun (WGS) entry which is preliminary data.</text>
</comment>
<keyword evidence="3" id="KW-0602">Photosynthesis</keyword>
<evidence type="ECO:0000256" key="2">
    <source>
        <dbReference type="ARBA" id="ARBA00022448"/>
    </source>
</evidence>
<evidence type="ECO:0000256" key="7">
    <source>
        <dbReference type="ARBA" id="ARBA00023136"/>
    </source>
</evidence>
<evidence type="ECO:0000256" key="4">
    <source>
        <dbReference type="ARBA" id="ARBA00022692"/>
    </source>
</evidence>
<comment type="subcellular location">
    <subcellularLocation>
        <location evidence="1">Membrane</location>
        <topology evidence="1">Single-pass membrane protein</topology>
    </subcellularLocation>
</comment>
<evidence type="ECO:0000313" key="10">
    <source>
        <dbReference type="Proteomes" id="UP000824120"/>
    </source>
</evidence>
<dbReference type="HAMAP" id="MF_00432">
    <property type="entry name" value="Cytb6_f_PetG"/>
    <property type="match status" value="1"/>
</dbReference>
<dbReference type="GO" id="GO:0016020">
    <property type="term" value="C:membrane"/>
    <property type="evidence" value="ECO:0007669"/>
    <property type="project" value="UniProtKB-SubCell"/>
</dbReference>
<organism evidence="9 10">
    <name type="scientific">Solanum commersonii</name>
    <name type="common">Commerson's wild potato</name>
    <name type="synonym">Commerson's nightshade</name>
    <dbReference type="NCBI Taxonomy" id="4109"/>
    <lineage>
        <taxon>Eukaryota</taxon>
        <taxon>Viridiplantae</taxon>
        <taxon>Streptophyta</taxon>
        <taxon>Embryophyta</taxon>
        <taxon>Tracheophyta</taxon>
        <taxon>Spermatophyta</taxon>
        <taxon>Magnoliopsida</taxon>
        <taxon>eudicotyledons</taxon>
        <taxon>Gunneridae</taxon>
        <taxon>Pentapetalae</taxon>
        <taxon>asterids</taxon>
        <taxon>lamiids</taxon>
        <taxon>Solanales</taxon>
        <taxon>Solanaceae</taxon>
        <taxon>Solanoideae</taxon>
        <taxon>Solaneae</taxon>
        <taxon>Solanum</taxon>
    </lineage>
</organism>
<evidence type="ECO:0000256" key="3">
    <source>
        <dbReference type="ARBA" id="ARBA00022531"/>
    </source>
</evidence>
<name>A0A9J5XPX1_SOLCO</name>
<evidence type="ECO:0000256" key="6">
    <source>
        <dbReference type="ARBA" id="ARBA00022989"/>
    </source>
</evidence>
<dbReference type="GO" id="GO:0009512">
    <property type="term" value="C:cytochrome b6f complex"/>
    <property type="evidence" value="ECO:0007669"/>
    <property type="project" value="InterPro"/>
</dbReference>
<gene>
    <name evidence="9" type="ORF">H5410_039674</name>
</gene>
<accession>A0A9J5XPX1</accession>
<evidence type="ECO:0000256" key="5">
    <source>
        <dbReference type="ARBA" id="ARBA00022982"/>
    </source>
</evidence>
<evidence type="ECO:0000313" key="9">
    <source>
        <dbReference type="EMBL" id="KAG5589160.1"/>
    </source>
</evidence>
<feature type="transmembrane region" description="Helical" evidence="8">
    <location>
        <begin position="6"/>
        <end position="27"/>
    </location>
</feature>
<dbReference type="GO" id="GO:0015979">
    <property type="term" value="P:photosynthesis"/>
    <property type="evidence" value="ECO:0007669"/>
    <property type="project" value="UniProtKB-KW"/>
</dbReference>
<keyword evidence="7 8" id="KW-0472">Membrane</keyword>
<proteinExistence type="inferred from homology"/>
<dbReference type="SUPFAM" id="SSF103446">
    <property type="entry name" value="PetG subunit of the cytochrome b6f complex"/>
    <property type="match status" value="1"/>
</dbReference>
<dbReference type="OrthoDB" id="35473at2759"/>
<evidence type="ECO:0000256" key="8">
    <source>
        <dbReference type="SAM" id="Phobius"/>
    </source>
</evidence>
<protein>
    <submittedName>
        <fullName evidence="9">Uncharacterized protein</fullName>
    </submittedName>
</protein>